<sequence length="122" mass="14115">MPLAAALYFHNTHKQPHTKTLAERCTKCHTVTCMCCCQHLFSVQFQTAVFCSFCDKQWKNTNCKMLYKQENQIKVTKIKYNNLLQMLKLKKSFFGFGLLLLFFDGDIFTVSYLTSSVCSNDA</sequence>
<evidence type="ECO:0000313" key="2">
    <source>
        <dbReference type="EMBL" id="MEQ2199562.1"/>
    </source>
</evidence>
<proteinExistence type="predicted"/>
<evidence type="ECO:0000313" key="3">
    <source>
        <dbReference type="Proteomes" id="UP001434883"/>
    </source>
</evidence>
<evidence type="ECO:0000256" key="1">
    <source>
        <dbReference type="SAM" id="Phobius"/>
    </source>
</evidence>
<organism evidence="2 3">
    <name type="scientific">Xenoophorus captivus</name>
    <dbReference type="NCBI Taxonomy" id="1517983"/>
    <lineage>
        <taxon>Eukaryota</taxon>
        <taxon>Metazoa</taxon>
        <taxon>Chordata</taxon>
        <taxon>Craniata</taxon>
        <taxon>Vertebrata</taxon>
        <taxon>Euteleostomi</taxon>
        <taxon>Actinopterygii</taxon>
        <taxon>Neopterygii</taxon>
        <taxon>Teleostei</taxon>
        <taxon>Neoteleostei</taxon>
        <taxon>Acanthomorphata</taxon>
        <taxon>Ovalentaria</taxon>
        <taxon>Atherinomorphae</taxon>
        <taxon>Cyprinodontiformes</taxon>
        <taxon>Goodeidae</taxon>
        <taxon>Xenoophorus</taxon>
    </lineage>
</organism>
<dbReference type="Proteomes" id="UP001434883">
    <property type="component" value="Unassembled WGS sequence"/>
</dbReference>
<accession>A0ABV0QUP5</accession>
<dbReference type="EMBL" id="JAHRIN010025339">
    <property type="protein sequence ID" value="MEQ2199562.1"/>
    <property type="molecule type" value="Genomic_DNA"/>
</dbReference>
<reference evidence="2 3" key="1">
    <citation type="submission" date="2021-06" db="EMBL/GenBank/DDBJ databases">
        <authorList>
            <person name="Palmer J.M."/>
        </authorList>
    </citation>
    <scope>NUCLEOTIDE SEQUENCE [LARGE SCALE GENOMIC DNA]</scope>
    <source>
        <strain evidence="2 3">XC_2019</strain>
        <tissue evidence="2">Muscle</tissue>
    </source>
</reference>
<keyword evidence="1" id="KW-0812">Transmembrane</keyword>
<keyword evidence="1" id="KW-0472">Membrane</keyword>
<comment type="caution">
    <text evidence="2">The sequence shown here is derived from an EMBL/GenBank/DDBJ whole genome shotgun (WGS) entry which is preliminary data.</text>
</comment>
<keyword evidence="3" id="KW-1185">Reference proteome</keyword>
<protein>
    <submittedName>
        <fullName evidence="2">Uncharacterized protein</fullName>
    </submittedName>
</protein>
<keyword evidence="1" id="KW-1133">Transmembrane helix</keyword>
<feature type="transmembrane region" description="Helical" evidence="1">
    <location>
        <begin position="93"/>
        <end position="113"/>
    </location>
</feature>
<name>A0ABV0QUP5_9TELE</name>
<gene>
    <name evidence="2" type="ORF">XENOCAPTIV_003044</name>
</gene>